<dbReference type="InterPro" id="IPR018824">
    <property type="entry name" value="Conidiation-specific_6"/>
</dbReference>
<name>A0ABY6RZL5_PODCO</name>
<reference evidence="2" key="1">
    <citation type="submission" date="2018-02" db="EMBL/GenBank/DDBJ databases">
        <authorList>
            <person name="Silar P."/>
        </authorList>
    </citation>
    <scope>NUCLEOTIDE SEQUENCE [LARGE SCALE GENOMIC DNA]</scope>
    <source>
        <strain evidence="2">T</strain>
    </source>
</reference>
<proteinExistence type="predicted"/>
<evidence type="ECO:0000313" key="3">
    <source>
        <dbReference type="Proteomes" id="UP000280685"/>
    </source>
</evidence>
<protein>
    <recommendedName>
        <fullName evidence="4">Conidiation-specific protein</fullName>
    </recommendedName>
</protein>
<feature type="compositionally biased region" description="Polar residues" evidence="1">
    <location>
        <begin position="29"/>
        <end position="47"/>
    </location>
</feature>
<feature type="region of interest" description="Disordered" evidence="1">
    <location>
        <begin position="27"/>
        <end position="72"/>
    </location>
</feature>
<evidence type="ECO:0000313" key="2">
    <source>
        <dbReference type="EMBL" id="VBB73819.1"/>
    </source>
</evidence>
<gene>
    <name evidence="2" type="ORF">PODCO_121885</name>
</gene>
<organism evidence="2 3">
    <name type="scientific">Podospora comata</name>
    <dbReference type="NCBI Taxonomy" id="48703"/>
    <lineage>
        <taxon>Eukaryota</taxon>
        <taxon>Fungi</taxon>
        <taxon>Dikarya</taxon>
        <taxon>Ascomycota</taxon>
        <taxon>Pezizomycotina</taxon>
        <taxon>Sordariomycetes</taxon>
        <taxon>Sordariomycetidae</taxon>
        <taxon>Sordariales</taxon>
        <taxon>Podosporaceae</taxon>
        <taxon>Podospora</taxon>
    </lineage>
</organism>
<evidence type="ECO:0008006" key="4">
    <source>
        <dbReference type="Google" id="ProtNLM"/>
    </source>
</evidence>
<dbReference type="EMBL" id="LR026964">
    <property type="protein sequence ID" value="VBB73819.1"/>
    <property type="molecule type" value="Genomic_DNA"/>
</dbReference>
<keyword evidence="3" id="KW-1185">Reference proteome</keyword>
<accession>A0ABY6RZL5</accession>
<dbReference type="Pfam" id="PF10346">
    <property type="entry name" value="Con-6"/>
    <property type="match status" value="1"/>
</dbReference>
<evidence type="ECO:0000256" key="1">
    <source>
        <dbReference type="SAM" id="MobiDB-lite"/>
    </source>
</evidence>
<dbReference type="Proteomes" id="UP000280685">
    <property type="component" value="Chromosome 1"/>
</dbReference>
<feature type="compositionally biased region" description="Basic and acidic residues" evidence="1">
    <location>
        <begin position="48"/>
        <end position="59"/>
    </location>
</feature>
<sequence>MPELRKNPKQRDIVGDAAQENALQAPEEISNQARGHKANLSNPNTSEQSKENSKQKLEELGGEGAFFSKDSK</sequence>